<sequence>MNHDQALYRLRNLGEPPPSTVQCSQSRRTTIKHCIELSRPDKGKIVKKARKAKYDIRVPRPDIGSSRPPPPFTAPTPSDGSTPPTVGPTPSTIRPSFICRAHTSYYRPTPYILPSPIPTPSSIPSPDVHEPSVNPADPDDLGDPAPHDRPFIEPCGKG</sequence>
<gene>
    <name evidence="2" type="ORF">V8G54_015065</name>
</gene>
<dbReference type="AlphaFoldDB" id="A0AAQ3NIT8"/>
<feature type="compositionally biased region" description="Low complexity" evidence="1">
    <location>
        <begin position="75"/>
        <end position="92"/>
    </location>
</feature>
<name>A0AAQ3NIT8_VIGMU</name>
<accession>A0AAQ3NIT8</accession>
<evidence type="ECO:0000313" key="2">
    <source>
        <dbReference type="EMBL" id="WVZ10535.1"/>
    </source>
</evidence>
<dbReference type="EMBL" id="CP144696">
    <property type="protein sequence ID" value="WVZ10535.1"/>
    <property type="molecule type" value="Genomic_DNA"/>
</dbReference>
<organism evidence="2 3">
    <name type="scientific">Vigna mungo</name>
    <name type="common">Black gram</name>
    <name type="synonym">Phaseolus mungo</name>
    <dbReference type="NCBI Taxonomy" id="3915"/>
    <lineage>
        <taxon>Eukaryota</taxon>
        <taxon>Viridiplantae</taxon>
        <taxon>Streptophyta</taxon>
        <taxon>Embryophyta</taxon>
        <taxon>Tracheophyta</taxon>
        <taxon>Spermatophyta</taxon>
        <taxon>Magnoliopsida</taxon>
        <taxon>eudicotyledons</taxon>
        <taxon>Gunneridae</taxon>
        <taxon>Pentapetalae</taxon>
        <taxon>rosids</taxon>
        <taxon>fabids</taxon>
        <taxon>Fabales</taxon>
        <taxon>Fabaceae</taxon>
        <taxon>Papilionoideae</taxon>
        <taxon>50 kb inversion clade</taxon>
        <taxon>NPAAA clade</taxon>
        <taxon>indigoferoid/millettioid clade</taxon>
        <taxon>Phaseoleae</taxon>
        <taxon>Vigna</taxon>
    </lineage>
</organism>
<keyword evidence="3" id="KW-1185">Reference proteome</keyword>
<proteinExistence type="predicted"/>
<feature type="compositionally biased region" description="Pro residues" evidence="1">
    <location>
        <begin position="111"/>
        <end position="123"/>
    </location>
</feature>
<dbReference type="Proteomes" id="UP001374535">
    <property type="component" value="Chromosome 5"/>
</dbReference>
<reference evidence="2 3" key="1">
    <citation type="journal article" date="2023" name="Life. Sci Alliance">
        <title>Evolutionary insights into 3D genome organization and epigenetic landscape of Vigna mungo.</title>
        <authorList>
            <person name="Junaid A."/>
            <person name="Singh B."/>
            <person name="Bhatia S."/>
        </authorList>
    </citation>
    <scope>NUCLEOTIDE SEQUENCE [LARGE SCALE GENOMIC DNA]</scope>
    <source>
        <strain evidence="2">Urdbean</strain>
    </source>
</reference>
<evidence type="ECO:0000256" key="1">
    <source>
        <dbReference type="SAM" id="MobiDB-lite"/>
    </source>
</evidence>
<feature type="region of interest" description="Disordered" evidence="1">
    <location>
        <begin position="45"/>
        <end position="95"/>
    </location>
</feature>
<evidence type="ECO:0000313" key="3">
    <source>
        <dbReference type="Proteomes" id="UP001374535"/>
    </source>
</evidence>
<protein>
    <submittedName>
        <fullName evidence="2">Uncharacterized protein</fullName>
    </submittedName>
</protein>
<feature type="region of interest" description="Disordered" evidence="1">
    <location>
        <begin position="110"/>
        <end position="158"/>
    </location>
</feature>